<sequence length="186" mass="21457">MILKNIFMVRHCSAEGQHRDSPLTSAGIRQARLVSKFFNDQNLAFDKIISSPYLRAIESIKPFAQNNNLQIEVNENLKERILSEEPIDDWLDVLEQSFIDLDFTLPGGESSNDAINRASIILDEILHNDSLSNVILVSHGNLISLLLKQYDNSFGFNKWKNLRNPDIYLIHMENNEHTVQCLWNEY</sequence>
<dbReference type="InterPro" id="IPR013078">
    <property type="entry name" value="His_Pase_superF_clade-1"/>
</dbReference>
<comment type="caution">
    <text evidence="1">The sequence shown here is derived from an EMBL/GenBank/DDBJ whole genome shotgun (WGS) entry which is preliminary data.</text>
</comment>
<keyword evidence="2" id="KW-1185">Reference proteome</keyword>
<protein>
    <submittedName>
        <fullName evidence="1">Phosphoglycerate mutase</fullName>
    </submittedName>
</protein>
<dbReference type="GO" id="GO:0016791">
    <property type="term" value="F:phosphatase activity"/>
    <property type="evidence" value="ECO:0007669"/>
    <property type="project" value="TreeGrafter"/>
</dbReference>
<accession>A0A917H2V6</accession>
<dbReference type="Gene3D" id="3.40.50.1240">
    <property type="entry name" value="Phosphoglycerate mutase-like"/>
    <property type="match status" value="1"/>
</dbReference>
<dbReference type="InterPro" id="IPR029033">
    <property type="entry name" value="His_PPase_superfam"/>
</dbReference>
<dbReference type="PANTHER" id="PTHR48100">
    <property type="entry name" value="BROAD-SPECIFICITY PHOSPHATASE YOR283W-RELATED"/>
    <property type="match status" value="1"/>
</dbReference>
<gene>
    <name evidence="1" type="primary">gpmA</name>
    <name evidence="1" type="ORF">GCM10011398_06780</name>
</gene>
<dbReference type="Pfam" id="PF00300">
    <property type="entry name" value="His_Phos_1"/>
    <property type="match status" value="1"/>
</dbReference>
<organism evidence="1 2">
    <name type="scientific">Virgibacillus oceani</name>
    <dbReference type="NCBI Taxonomy" id="1479511"/>
    <lineage>
        <taxon>Bacteria</taxon>
        <taxon>Bacillati</taxon>
        <taxon>Bacillota</taxon>
        <taxon>Bacilli</taxon>
        <taxon>Bacillales</taxon>
        <taxon>Bacillaceae</taxon>
        <taxon>Virgibacillus</taxon>
    </lineage>
</organism>
<reference evidence="1" key="2">
    <citation type="submission" date="2020-09" db="EMBL/GenBank/DDBJ databases">
        <authorList>
            <person name="Sun Q."/>
            <person name="Zhou Y."/>
        </authorList>
    </citation>
    <scope>NUCLEOTIDE SEQUENCE</scope>
    <source>
        <strain evidence="1">CGMCC 1.12754</strain>
    </source>
</reference>
<dbReference type="Proteomes" id="UP000622860">
    <property type="component" value="Unassembled WGS sequence"/>
</dbReference>
<dbReference type="EMBL" id="BMFR01000001">
    <property type="protein sequence ID" value="GGG65783.1"/>
    <property type="molecule type" value="Genomic_DNA"/>
</dbReference>
<evidence type="ECO:0000313" key="2">
    <source>
        <dbReference type="Proteomes" id="UP000622860"/>
    </source>
</evidence>
<proteinExistence type="predicted"/>
<reference evidence="1" key="1">
    <citation type="journal article" date="2014" name="Int. J. Syst. Evol. Microbiol.">
        <title>Complete genome sequence of Corynebacterium casei LMG S-19264T (=DSM 44701T), isolated from a smear-ripened cheese.</title>
        <authorList>
            <consortium name="US DOE Joint Genome Institute (JGI-PGF)"/>
            <person name="Walter F."/>
            <person name="Albersmeier A."/>
            <person name="Kalinowski J."/>
            <person name="Ruckert C."/>
        </authorList>
    </citation>
    <scope>NUCLEOTIDE SEQUENCE</scope>
    <source>
        <strain evidence="1">CGMCC 1.12754</strain>
    </source>
</reference>
<evidence type="ECO:0000313" key="1">
    <source>
        <dbReference type="EMBL" id="GGG65783.1"/>
    </source>
</evidence>
<dbReference type="SMART" id="SM00855">
    <property type="entry name" value="PGAM"/>
    <property type="match status" value="1"/>
</dbReference>
<name>A0A917H2V6_9BACI</name>
<dbReference type="GO" id="GO:0005737">
    <property type="term" value="C:cytoplasm"/>
    <property type="evidence" value="ECO:0007669"/>
    <property type="project" value="TreeGrafter"/>
</dbReference>
<dbReference type="InterPro" id="IPR050275">
    <property type="entry name" value="PGM_Phosphatase"/>
</dbReference>
<dbReference type="PIRSF" id="PIRSF000709">
    <property type="entry name" value="6PFK_2-Ptase"/>
    <property type="match status" value="1"/>
</dbReference>
<dbReference type="SUPFAM" id="SSF53254">
    <property type="entry name" value="Phosphoglycerate mutase-like"/>
    <property type="match status" value="1"/>
</dbReference>
<dbReference type="AlphaFoldDB" id="A0A917H2V6"/>
<dbReference type="CDD" id="cd07067">
    <property type="entry name" value="HP_PGM_like"/>
    <property type="match status" value="1"/>
</dbReference>
<dbReference type="PANTHER" id="PTHR48100:SF1">
    <property type="entry name" value="HISTIDINE PHOSPHATASE FAMILY PROTEIN-RELATED"/>
    <property type="match status" value="1"/>
</dbReference>